<accession>A0A5E7AVL3</accession>
<dbReference type="Proteomes" id="UP000337909">
    <property type="component" value="Unassembled WGS sequence"/>
</dbReference>
<dbReference type="AlphaFoldDB" id="A0A5E7AVL3"/>
<evidence type="ECO:0000313" key="2">
    <source>
        <dbReference type="Proteomes" id="UP000337909"/>
    </source>
</evidence>
<sequence>MVSRFVVVPGIPIETGSARNGARYYSSMASGGFDIYDNQEKYRLRLSYSTRAQAEAECEKKNAEQLFSSIG</sequence>
<organism evidence="1 2">
    <name type="scientific">Pseudomonas fluorescens</name>
    <dbReference type="NCBI Taxonomy" id="294"/>
    <lineage>
        <taxon>Bacteria</taxon>
        <taxon>Pseudomonadati</taxon>
        <taxon>Pseudomonadota</taxon>
        <taxon>Gammaproteobacteria</taxon>
        <taxon>Pseudomonadales</taxon>
        <taxon>Pseudomonadaceae</taxon>
        <taxon>Pseudomonas</taxon>
    </lineage>
</organism>
<gene>
    <name evidence="1" type="ORF">PS691_01221</name>
</gene>
<proteinExistence type="predicted"/>
<evidence type="ECO:0000313" key="1">
    <source>
        <dbReference type="EMBL" id="VVN82665.1"/>
    </source>
</evidence>
<protein>
    <submittedName>
        <fullName evidence="1">Uncharacterized protein</fullName>
    </submittedName>
</protein>
<name>A0A5E7AVL3_PSEFL</name>
<dbReference type="OrthoDB" id="6925137at2"/>
<dbReference type="EMBL" id="CABVHQ010000008">
    <property type="protein sequence ID" value="VVN82665.1"/>
    <property type="molecule type" value="Genomic_DNA"/>
</dbReference>
<reference evidence="1 2" key="1">
    <citation type="submission" date="2019-09" db="EMBL/GenBank/DDBJ databases">
        <authorList>
            <person name="Chandra G."/>
            <person name="Truman W A."/>
        </authorList>
    </citation>
    <scope>NUCLEOTIDE SEQUENCE [LARGE SCALE GENOMIC DNA]</scope>
    <source>
        <strain evidence="1">PS691</strain>
    </source>
</reference>